<gene>
    <name evidence="1" type="ORF">BaOVIS_029620</name>
</gene>
<accession>A0A9W5WW27</accession>
<comment type="caution">
    <text evidence="1">The sequence shown here is derived from an EMBL/GenBank/DDBJ whole genome shotgun (WGS) entry which is preliminary data.</text>
</comment>
<dbReference type="OrthoDB" id="360261at2759"/>
<keyword evidence="2" id="KW-1185">Reference proteome</keyword>
<evidence type="ECO:0000313" key="1">
    <source>
        <dbReference type="EMBL" id="GFE55558.1"/>
    </source>
</evidence>
<organism evidence="1 2">
    <name type="scientific">Babesia ovis</name>
    <dbReference type="NCBI Taxonomy" id="5869"/>
    <lineage>
        <taxon>Eukaryota</taxon>
        <taxon>Sar</taxon>
        <taxon>Alveolata</taxon>
        <taxon>Apicomplexa</taxon>
        <taxon>Aconoidasida</taxon>
        <taxon>Piroplasmida</taxon>
        <taxon>Babesiidae</taxon>
        <taxon>Babesia</taxon>
    </lineage>
</organism>
<reference evidence="1" key="1">
    <citation type="submission" date="2019-12" db="EMBL/GenBank/DDBJ databases">
        <title>Genome sequence of Babesia ovis.</title>
        <authorList>
            <person name="Yamagishi J."/>
            <person name="Sevinc F."/>
            <person name="Xuan X."/>
        </authorList>
    </citation>
    <scope>NUCLEOTIDE SEQUENCE</scope>
    <source>
        <strain evidence="1">Selcuk</strain>
    </source>
</reference>
<dbReference type="AlphaFoldDB" id="A0A9W5WW27"/>
<name>A0A9W5WW27_BABOV</name>
<protein>
    <submittedName>
        <fullName evidence="1">Uncharacterized protein</fullName>
    </submittedName>
</protein>
<proteinExistence type="predicted"/>
<dbReference type="Proteomes" id="UP001057455">
    <property type="component" value="Unassembled WGS sequence"/>
</dbReference>
<evidence type="ECO:0000313" key="2">
    <source>
        <dbReference type="Proteomes" id="UP001057455"/>
    </source>
</evidence>
<dbReference type="EMBL" id="BLIY01000022">
    <property type="protein sequence ID" value="GFE55558.1"/>
    <property type="molecule type" value="Genomic_DNA"/>
</dbReference>
<sequence length="281" mass="31843">MGDDDPEAAYADFVLCEHQCVPVAQDSTASVSANVNSNKYYNEMKEAEKKRMLGIVMRLLLRRAPFPTRHDEVKAVLKGYLHDNTNHMVFNCFIEDAKKLFSKTLGLTLCDVKLPGGKRELFLKQSLAFHPHDHRINSEGDHELRGFLLLMLPCLKACTTGVPLDRLCDVFKRIGKGHMVPQNADEEESLKAALRSTRRKKEVKRHASDFKNIADYLSYARDLGYLNFSVDTSKGDNLAVISVHAGYRFALELDQESYIKQFNALEIEAPVKRSLGIFFES</sequence>